<dbReference type="InterPro" id="IPR050190">
    <property type="entry name" value="UPF0213_domain"/>
</dbReference>
<dbReference type="EMBL" id="JACRSS010000002">
    <property type="protein sequence ID" value="MBC8538473.1"/>
    <property type="molecule type" value="Genomic_DNA"/>
</dbReference>
<reference evidence="3" key="1">
    <citation type="submission" date="2020-08" db="EMBL/GenBank/DDBJ databases">
        <title>Genome public.</title>
        <authorList>
            <person name="Liu C."/>
            <person name="Sun Q."/>
        </authorList>
    </citation>
    <scope>NUCLEOTIDE SEQUENCE</scope>
    <source>
        <strain evidence="3">NSJ-63</strain>
    </source>
</reference>
<comment type="similarity">
    <text evidence="1">Belongs to the UPF0213 family.</text>
</comment>
<dbReference type="Pfam" id="PF01541">
    <property type="entry name" value="GIY-YIG"/>
    <property type="match status" value="1"/>
</dbReference>
<evidence type="ECO:0000313" key="3">
    <source>
        <dbReference type="EMBL" id="MBC8538473.1"/>
    </source>
</evidence>
<keyword evidence="4" id="KW-1185">Reference proteome</keyword>
<dbReference type="PANTHER" id="PTHR34477:SF1">
    <property type="entry name" value="UPF0213 PROTEIN YHBQ"/>
    <property type="match status" value="1"/>
</dbReference>
<dbReference type="PANTHER" id="PTHR34477">
    <property type="entry name" value="UPF0213 PROTEIN YHBQ"/>
    <property type="match status" value="1"/>
</dbReference>
<evidence type="ECO:0000256" key="1">
    <source>
        <dbReference type="ARBA" id="ARBA00007435"/>
    </source>
</evidence>
<dbReference type="PROSITE" id="PS50164">
    <property type="entry name" value="GIY_YIG"/>
    <property type="match status" value="1"/>
</dbReference>
<name>A0A926HWL5_9FIRM</name>
<gene>
    <name evidence="3" type="ORF">H8693_05960</name>
</gene>
<evidence type="ECO:0000259" key="2">
    <source>
        <dbReference type="PROSITE" id="PS50164"/>
    </source>
</evidence>
<proteinExistence type="inferred from homology"/>
<dbReference type="Gene3D" id="3.40.1440.10">
    <property type="entry name" value="GIY-YIG endonuclease"/>
    <property type="match status" value="1"/>
</dbReference>
<feature type="domain" description="GIY-YIG" evidence="2">
    <location>
        <begin position="3"/>
        <end position="78"/>
    </location>
</feature>
<dbReference type="CDD" id="cd10456">
    <property type="entry name" value="GIY-YIG_UPF0213"/>
    <property type="match status" value="1"/>
</dbReference>
<dbReference type="RefSeq" id="WP_249280232.1">
    <property type="nucleotide sequence ID" value="NZ_JACRSS010000002.1"/>
</dbReference>
<dbReference type="SUPFAM" id="SSF82771">
    <property type="entry name" value="GIY-YIG endonuclease"/>
    <property type="match status" value="1"/>
</dbReference>
<protein>
    <submittedName>
        <fullName evidence="3">GIY-YIG nuclease family protein</fullName>
    </submittedName>
</protein>
<dbReference type="InterPro" id="IPR000305">
    <property type="entry name" value="GIY-YIG_endonuc"/>
</dbReference>
<dbReference type="Proteomes" id="UP000617951">
    <property type="component" value="Unassembled WGS sequence"/>
</dbReference>
<sequence>MERQMGVYMLLCGGGTLYTGWTNDLERRLSAHMSGHGCKYTASHQPVQLVYFEPQPSRSAALRREAAIKRLPRAQKQALIFGPSNALPFLFPEKWATIDKNQ</sequence>
<organism evidence="3 4">
    <name type="scientific">Guopingia tenuis</name>
    <dbReference type="NCBI Taxonomy" id="2763656"/>
    <lineage>
        <taxon>Bacteria</taxon>
        <taxon>Bacillati</taxon>
        <taxon>Bacillota</taxon>
        <taxon>Clostridia</taxon>
        <taxon>Christensenellales</taxon>
        <taxon>Christensenellaceae</taxon>
        <taxon>Guopingia</taxon>
    </lineage>
</organism>
<evidence type="ECO:0000313" key="4">
    <source>
        <dbReference type="Proteomes" id="UP000617951"/>
    </source>
</evidence>
<dbReference type="InterPro" id="IPR035901">
    <property type="entry name" value="GIY-YIG_endonuc_sf"/>
</dbReference>
<accession>A0A926HWL5</accession>
<dbReference type="AlphaFoldDB" id="A0A926HWL5"/>
<comment type="caution">
    <text evidence="3">The sequence shown here is derived from an EMBL/GenBank/DDBJ whole genome shotgun (WGS) entry which is preliminary data.</text>
</comment>